<sequence>MATLKKQIWVKHLMKNFYPEYSFLQFAKDFSPLVEYDKITMTEVGIDPEVLINNTTYPITVAERTDTALEITLDLFETENTLIRRPEAVELAYEKLESVLYGHKMNLRTTTAKKAAHAFAPNSETTFTPVIEATGDDNGDGFKRLTVNDILLLKRRYDDLDIPKEGRYLVLDPKHTEDLIKIDLKSFKDITDFSKGNPKRFAGFNMLEFTKNPKYTNALVKIPFGSITAGNHSSFSFQKDEVMKADGSVKMYETKDDPKERATIVGFDKRFVALPIRNKGIGAIVSVPV</sequence>
<evidence type="ECO:0000313" key="2">
    <source>
        <dbReference type="Proteomes" id="UP000663920"/>
    </source>
</evidence>
<dbReference type="KEGG" id="pcea:J3359_16585"/>
<evidence type="ECO:0000313" key="1">
    <source>
        <dbReference type="EMBL" id="QTE22396.1"/>
    </source>
</evidence>
<dbReference type="Proteomes" id="UP000663920">
    <property type="component" value="Chromosome"/>
</dbReference>
<accession>A0A975H6E9</accession>
<evidence type="ECO:0008006" key="3">
    <source>
        <dbReference type="Google" id="ProtNLM"/>
    </source>
</evidence>
<dbReference type="RefSeq" id="WP_208078198.1">
    <property type="nucleotide sequence ID" value="NZ_CP071869.1"/>
</dbReference>
<proteinExistence type="predicted"/>
<organism evidence="1 2">
    <name type="scientific">Polaribacter cellanae</name>
    <dbReference type="NCBI Taxonomy" id="2818493"/>
    <lineage>
        <taxon>Bacteria</taxon>
        <taxon>Pseudomonadati</taxon>
        <taxon>Bacteroidota</taxon>
        <taxon>Flavobacteriia</taxon>
        <taxon>Flavobacteriales</taxon>
        <taxon>Flavobacteriaceae</taxon>
    </lineage>
</organism>
<gene>
    <name evidence="1" type="ORF">J3359_16585</name>
</gene>
<keyword evidence="2" id="KW-1185">Reference proteome</keyword>
<protein>
    <recommendedName>
        <fullName evidence="3">Major capsid protein</fullName>
    </recommendedName>
</protein>
<dbReference type="AlphaFoldDB" id="A0A975H6E9"/>
<dbReference type="EMBL" id="CP071869">
    <property type="protein sequence ID" value="QTE22396.1"/>
    <property type="molecule type" value="Genomic_DNA"/>
</dbReference>
<name>A0A975H6E9_9FLAO</name>
<reference evidence="1 2" key="1">
    <citation type="submission" date="2021-03" db="EMBL/GenBank/DDBJ databases">
        <title>Complete genome of Polaribacter_sp.SM13.</title>
        <authorList>
            <person name="Jeong S.W."/>
            <person name="Bae J.W."/>
        </authorList>
    </citation>
    <scope>NUCLEOTIDE SEQUENCE [LARGE SCALE GENOMIC DNA]</scope>
    <source>
        <strain evidence="1 2">SM13</strain>
    </source>
</reference>